<dbReference type="PROSITE" id="PS00105">
    <property type="entry name" value="AA_TRANSFER_CLASS_1"/>
    <property type="match status" value="1"/>
</dbReference>
<evidence type="ECO:0000256" key="6">
    <source>
        <dbReference type="ARBA" id="ARBA00022898"/>
    </source>
</evidence>
<dbReference type="PANTHER" id="PTHR11879:SF22">
    <property type="entry name" value="ASPARTATE AMINOTRANSFERASE, MITOCHONDRIAL"/>
    <property type="match status" value="1"/>
</dbReference>
<dbReference type="EC" id="2.6.1.-" evidence="7"/>
<name>A0A2D0KN74_9GAMM</name>
<dbReference type="InterPro" id="IPR015424">
    <property type="entry name" value="PyrdxlP-dep_Trfase"/>
</dbReference>
<comment type="subunit">
    <text evidence="3">Homodimer.</text>
</comment>
<evidence type="ECO:0000259" key="8">
    <source>
        <dbReference type="Pfam" id="PF00155"/>
    </source>
</evidence>
<dbReference type="InterPro" id="IPR004839">
    <property type="entry name" value="Aminotransferase_I/II_large"/>
</dbReference>
<dbReference type="GO" id="GO:0030170">
    <property type="term" value="F:pyridoxal phosphate binding"/>
    <property type="evidence" value="ECO:0007669"/>
    <property type="project" value="InterPro"/>
</dbReference>
<comment type="similarity">
    <text evidence="2 7">Belongs to the class-I pyridoxal-phosphate-dependent aminotransferase family.</text>
</comment>
<keyword evidence="10" id="KW-1185">Reference proteome</keyword>
<dbReference type="PANTHER" id="PTHR11879">
    <property type="entry name" value="ASPARTATE AMINOTRANSFERASE"/>
    <property type="match status" value="1"/>
</dbReference>
<keyword evidence="5 7" id="KW-0808">Transferase</keyword>
<dbReference type="RefSeq" id="WP_099125314.1">
    <property type="nucleotide sequence ID" value="NZ_CAWNRH010000097.1"/>
</dbReference>
<keyword evidence="6" id="KW-0663">Pyridoxal phosphate</keyword>
<accession>A0A2D0KN74</accession>
<dbReference type="GO" id="GO:0008483">
    <property type="term" value="F:transaminase activity"/>
    <property type="evidence" value="ECO:0007669"/>
    <property type="project" value="UniProtKB-KW"/>
</dbReference>
<proteinExistence type="inferred from homology"/>
<evidence type="ECO:0000256" key="3">
    <source>
        <dbReference type="ARBA" id="ARBA00011738"/>
    </source>
</evidence>
<dbReference type="CDD" id="cd00609">
    <property type="entry name" value="AAT_like"/>
    <property type="match status" value="1"/>
</dbReference>
<dbReference type="InterPro" id="IPR015422">
    <property type="entry name" value="PyrdxlP-dep_Trfase_small"/>
</dbReference>
<feature type="domain" description="Aminotransferase class I/classII large" evidence="8">
    <location>
        <begin position="27"/>
        <end position="383"/>
    </location>
</feature>
<dbReference type="PRINTS" id="PR00799">
    <property type="entry name" value="TRANSAMINASE"/>
</dbReference>
<organism evidence="9 10">
    <name type="scientific">Xenorhabdus stockiae</name>
    <dbReference type="NCBI Taxonomy" id="351614"/>
    <lineage>
        <taxon>Bacteria</taxon>
        <taxon>Pseudomonadati</taxon>
        <taxon>Pseudomonadota</taxon>
        <taxon>Gammaproteobacteria</taxon>
        <taxon>Enterobacterales</taxon>
        <taxon>Morganellaceae</taxon>
        <taxon>Xenorhabdus</taxon>
    </lineage>
</organism>
<dbReference type="GO" id="GO:0006520">
    <property type="term" value="P:amino acid metabolic process"/>
    <property type="evidence" value="ECO:0007669"/>
    <property type="project" value="InterPro"/>
</dbReference>
<reference evidence="9 10" key="1">
    <citation type="journal article" date="2017" name="Nat. Microbiol.">
        <title>Natural product diversity associated with the nematode symbionts Photorhabdus and Xenorhabdus.</title>
        <authorList>
            <person name="Tobias N.J."/>
            <person name="Wolff H."/>
            <person name="Djahanschiri B."/>
            <person name="Grundmann F."/>
            <person name="Kronenwerth M."/>
            <person name="Shi Y.M."/>
            <person name="Simonyi S."/>
            <person name="Grun P."/>
            <person name="Shapiro-Ilan D."/>
            <person name="Pidot S.J."/>
            <person name="Stinear T.P."/>
            <person name="Ebersberger I."/>
            <person name="Bode H.B."/>
        </authorList>
    </citation>
    <scope>NUCLEOTIDE SEQUENCE [LARGE SCALE GENOMIC DNA]</scope>
    <source>
        <strain evidence="9 10">DSM 17904</strain>
    </source>
</reference>
<dbReference type="Gene3D" id="3.90.1150.10">
    <property type="entry name" value="Aspartate Aminotransferase, domain 1"/>
    <property type="match status" value="1"/>
</dbReference>
<dbReference type="Gene3D" id="3.40.640.10">
    <property type="entry name" value="Type I PLP-dependent aspartate aminotransferase-like (Major domain)"/>
    <property type="match status" value="1"/>
</dbReference>
<evidence type="ECO:0000256" key="4">
    <source>
        <dbReference type="ARBA" id="ARBA00022576"/>
    </source>
</evidence>
<gene>
    <name evidence="9" type="ORF">Xsto_02624</name>
</gene>
<comment type="caution">
    <text evidence="9">The sequence shown here is derived from an EMBL/GenBank/DDBJ whole genome shotgun (WGS) entry which is preliminary data.</text>
</comment>
<evidence type="ECO:0000313" key="9">
    <source>
        <dbReference type="EMBL" id="PHM64870.1"/>
    </source>
</evidence>
<evidence type="ECO:0000256" key="5">
    <source>
        <dbReference type="ARBA" id="ARBA00022679"/>
    </source>
</evidence>
<evidence type="ECO:0000256" key="2">
    <source>
        <dbReference type="ARBA" id="ARBA00007441"/>
    </source>
</evidence>
<keyword evidence="4 7" id="KW-0032">Aminotransferase</keyword>
<comment type="cofactor">
    <cofactor evidence="1 7">
        <name>pyridoxal 5'-phosphate</name>
        <dbReference type="ChEBI" id="CHEBI:597326"/>
    </cofactor>
</comment>
<dbReference type="InterPro" id="IPR015421">
    <property type="entry name" value="PyrdxlP-dep_Trfase_major"/>
</dbReference>
<dbReference type="InterPro" id="IPR004838">
    <property type="entry name" value="NHTrfase_class1_PyrdxlP-BS"/>
</dbReference>
<evidence type="ECO:0000313" key="10">
    <source>
        <dbReference type="Proteomes" id="UP000222366"/>
    </source>
</evidence>
<dbReference type="Pfam" id="PF00155">
    <property type="entry name" value="Aminotran_1_2"/>
    <property type="match status" value="1"/>
</dbReference>
<dbReference type="EMBL" id="NJAJ01000023">
    <property type="protein sequence ID" value="PHM64870.1"/>
    <property type="molecule type" value="Genomic_DNA"/>
</dbReference>
<sequence length="388" mass="44340">MFEAHEKSVFDPISIVSAKFMADSRPEKLNLCIGYFESEITKNTGFTVLEKNKKNKSKVGFNILGEESFRDAIKSLLKTQASQEYNLSVVQTIGASGGLWLIFTLLQRFTHSNRVWFSTPTWSNHLEIAKNTNLEISRYRYQLDNHGKLEMDKLIQDISTIKCGDILVLQGCCHNPLGVDLSITQWKKLAQYVKRLGAHLVIDFAYFGLSNGIEKDKSIFLPLFSELDNFFVVNSFSKNLGLYGERIGALSLFSRSNEYRENFEFLAKKIIRSTYSMPPQRIAKEIAEIISSNDLSQLWYKEIYTLRETLLKRKNSLLNVLKNHGLIHIVANPKSHGMFLNLNLTEQEVTTLAKEFGIYILPNGRLSLASLQLENINQLVEAIRIIKK</sequence>
<evidence type="ECO:0000256" key="1">
    <source>
        <dbReference type="ARBA" id="ARBA00001933"/>
    </source>
</evidence>
<evidence type="ECO:0000256" key="7">
    <source>
        <dbReference type="RuleBase" id="RU000481"/>
    </source>
</evidence>
<dbReference type="SUPFAM" id="SSF53383">
    <property type="entry name" value="PLP-dependent transferases"/>
    <property type="match status" value="1"/>
</dbReference>
<dbReference type="Proteomes" id="UP000222366">
    <property type="component" value="Unassembled WGS sequence"/>
</dbReference>
<protein>
    <recommendedName>
        <fullName evidence="7">Aminotransferase</fullName>
        <ecNumber evidence="7">2.6.1.-</ecNumber>
    </recommendedName>
</protein>
<dbReference type="AlphaFoldDB" id="A0A2D0KN74"/>
<dbReference type="InterPro" id="IPR000796">
    <property type="entry name" value="Asp_trans"/>
</dbReference>